<evidence type="ECO:0000313" key="2">
    <source>
        <dbReference type="Proteomes" id="UP000595296"/>
    </source>
</evidence>
<gene>
    <name evidence="1" type="ORF">H6P87_00632</name>
</gene>
<name>A0A9E6SQF3_9RICK</name>
<protein>
    <submittedName>
        <fullName evidence="1">Uncharacterized protein</fullName>
    </submittedName>
</protein>
<dbReference type="RefSeq" id="WP_202070009.1">
    <property type="nucleotide sequence ID" value="NZ_CP060138.2"/>
</dbReference>
<accession>A0A9E6SQF3</accession>
<sequence length="161" mass="19239">MQNLLPLFIIFFCLNTYSNPMPLGLKLNKTTNIDLIKKYKIINKEPNYWQGYNYYIEPNEKTISKALVICNDFNVIEAVILTIDKNKFEEFYNILKDKYSLEEENDKVVTFKDGECLIILEFSELNTEMELVYITNGFYKEFLNKLDKEEKLEQEQMKRLL</sequence>
<organism evidence="1 2">
    <name type="scientific">Rickettsia tillamookensis</name>
    <dbReference type="NCBI Taxonomy" id="2761623"/>
    <lineage>
        <taxon>Bacteria</taxon>
        <taxon>Pseudomonadati</taxon>
        <taxon>Pseudomonadota</taxon>
        <taxon>Alphaproteobacteria</taxon>
        <taxon>Rickettsiales</taxon>
        <taxon>Rickettsiaceae</taxon>
        <taxon>Rickettsieae</taxon>
        <taxon>Rickettsia</taxon>
        <taxon>spotted fever group</taxon>
    </lineage>
</organism>
<proteinExistence type="predicted"/>
<reference evidence="1 2" key="1">
    <citation type="journal article" date="2021" name="Int. J. Syst. Evol. Microbiol.">
        <title>Characterization of a novel transitional group Rickettsia species (Rickettsia tillamookensis sp. nov.) from the western black-legged tick, Ixodes pacificus.</title>
        <authorList>
            <person name="Gauthier D.T."/>
            <person name="Karpathy S.E."/>
            <person name="Grizzard S.L."/>
            <person name="Batra D."/>
            <person name="Rowe L.A."/>
            <person name="Paddock C.D."/>
        </authorList>
    </citation>
    <scope>NUCLEOTIDE SEQUENCE [LARGE SCALE GENOMIC DNA]</scope>
    <source>
        <strain evidence="1 2">Tillamook 23</strain>
    </source>
</reference>
<dbReference type="EMBL" id="CP060138">
    <property type="protein sequence ID" value="QQV75087.1"/>
    <property type="molecule type" value="Genomic_DNA"/>
</dbReference>
<evidence type="ECO:0000313" key="1">
    <source>
        <dbReference type="EMBL" id="QQV75087.1"/>
    </source>
</evidence>
<keyword evidence="2" id="KW-1185">Reference proteome</keyword>
<dbReference type="Proteomes" id="UP000595296">
    <property type="component" value="Chromosome"/>
</dbReference>